<comment type="caution">
    <text evidence="1">The sequence shown here is derived from an EMBL/GenBank/DDBJ whole genome shotgun (WGS) entry which is preliminary data.</text>
</comment>
<sequence>MKDRLKANGKAPKQIICAAMRKLLHFVFGVLKPGQPFDPKLALAR</sequence>
<evidence type="ECO:0008006" key="3">
    <source>
        <dbReference type="Google" id="ProtNLM"/>
    </source>
</evidence>
<dbReference type="HOGENOM" id="CLU_036902_12_6_6"/>
<dbReference type="eggNOG" id="COG3547">
    <property type="taxonomic scope" value="Bacteria"/>
</dbReference>
<organism evidence="1 2">
    <name type="scientific">Pseudomonas fluorescens HK44</name>
    <dbReference type="NCBI Taxonomy" id="1042209"/>
    <lineage>
        <taxon>Bacteria</taxon>
        <taxon>Pseudomonadati</taxon>
        <taxon>Pseudomonadota</taxon>
        <taxon>Gammaproteobacteria</taxon>
        <taxon>Pseudomonadales</taxon>
        <taxon>Pseudomonadaceae</taxon>
        <taxon>Pseudomonas</taxon>
    </lineage>
</organism>
<accession>A0A010RUM3</accession>
<proteinExistence type="predicted"/>
<dbReference type="PATRIC" id="fig|1042209.11.peg.4603"/>
<reference evidence="1 2" key="1">
    <citation type="journal article" date="2011" name="J. Bacteriol.">
        <title>Draft genome sequence of the polycyclic aromatic hydrocarbon-degrading, genetically engineered bioluminescent bioreporter Pseudomonas fluorescens HK44.</title>
        <authorList>
            <person name="Chauhan A."/>
            <person name="Layton A.C."/>
            <person name="Williams D.E."/>
            <person name="Smartt A.E."/>
            <person name="Ripp S."/>
            <person name="Karpinets T.V."/>
            <person name="Brown S.D."/>
            <person name="Sayler G.S."/>
        </authorList>
    </citation>
    <scope>NUCLEOTIDE SEQUENCE [LARGE SCALE GENOMIC DNA]</scope>
    <source>
        <strain evidence="1 2">HK44</strain>
    </source>
</reference>
<evidence type="ECO:0000313" key="2">
    <source>
        <dbReference type="Proteomes" id="UP000022611"/>
    </source>
</evidence>
<dbReference type="AlphaFoldDB" id="A0A010RUM3"/>
<name>A0A010RUM3_PSEFL</name>
<evidence type="ECO:0000313" key="1">
    <source>
        <dbReference type="EMBL" id="EXF92669.1"/>
    </source>
</evidence>
<protein>
    <recommendedName>
        <fullName evidence="3">Transposase</fullName>
    </recommendedName>
</protein>
<dbReference type="RefSeq" id="WP_019692872.1">
    <property type="nucleotide sequence ID" value="NZ_AFOY02000016.1"/>
</dbReference>
<gene>
    <name evidence="1" type="ORF">HK44_010990</name>
</gene>
<dbReference type="Proteomes" id="UP000022611">
    <property type="component" value="Unassembled WGS sequence"/>
</dbReference>
<dbReference type="EMBL" id="AFOY02000016">
    <property type="protein sequence ID" value="EXF92669.1"/>
    <property type="molecule type" value="Genomic_DNA"/>
</dbReference>